<dbReference type="EMBL" id="KZ451918">
    <property type="protein sequence ID" value="PKA62327.1"/>
    <property type="molecule type" value="Genomic_DNA"/>
</dbReference>
<dbReference type="GO" id="GO:0000427">
    <property type="term" value="C:plastid-encoded plastid RNA polymerase complex"/>
    <property type="evidence" value="ECO:0007669"/>
    <property type="project" value="InterPro"/>
</dbReference>
<evidence type="ECO:0000313" key="2">
    <source>
        <dbReference type="EMBL" id="PKA62327.1"/>
    </source>
</evidence>
<feature type="compositionally biased region" description="Basic and acidic residues" evidence="1">
    <location>
        <begin position="280"/>
        <end position="299"/>
    </location>
</feature>
<feature type="compositionally biased region" description="Basic and acidic residues" evidence="1">
    <location>
        <begin position="606"/>
        <end position="616"/>
    </location>
</feature>
<dbReference type="GO" id="GO:0003723">
    <property type="term" value="F:RNA binding"/>
    <property type="evidence" value="ECO:0007669"/>
    <property type="project" value="InterPro"/>
</dbReference>
<protein>
    <recommendedName>
        <fullName evidence="4">Protein PLASTID TRANSCRIPTIONALLY ACTIVE 10</fullName>
    </recommendedName>
</protein>
<reference evidence="2 3" key="1">
    <citation type="journal article" date="2017" name="Nature">
        <title>The Apostasia genome and the evolution of orchids.</title>
        <authorList>
            <person name="Zhang G.Q."/>
            <person name="Liu K.W."/>
            <person name="Li Z."/>
            <person name="Lohaus R."/>
            <person name="Hsiao Y.Y."/>
            <person name="Niu S.C."/>
            <person name="Wang J.Y."/>
            <person name="Lin Y.C."/>
            <person name="Xu Q."/>
            <person name="Chen L.J."/>
            <person name="Yoshida K."/>
            <person name="Fujiwara S."/>
            <person name="Wang Z.W."/>
            <person name="Zhang Y.Q."/>
            <person name="Mitsuda N."/>
            <person name="Wang M."/>
            <person name="Liu G.H."/>
            <person name="Pecoraro L."/>
            <person name="Huang H.X."/>
            <person name="Xiao X.J."/>
            <person name="Lin M."/>
            <person name="Wu X.Y."/>
            <person name="Wu W.L."/>
            <person name="Chen Y.Y."/>
            <person name="Chang S.B."/>
            <person name="Sakamoto S."/>
            <person name="Ohme-Takagi M."/>
            <person name="Yagi M."/>
            <person name="Zeng S.J."/>
            <person name="Shen C.Y."/>
            <person name="Yeh C.M."/>
            <person name="Luo Y.B."/>
            <person name="Tsai W.C."/>
            <person name="Van de Peer Y."/>
            <person name="Liu Z.J."/>
        </authorList>
    </citation>
    <scope>NUCLEOTIDE SEQUENCE [LARGE SCALE GENOMIC DNA]</scope>
    <source>
        <strain evidence="3">cv. Shenzhen</strain>
        <tissue evidence="2">Stem</tissue>
    </source>
</reference>
<accession>A0A2I0B3G0</accession>
<evidence type="ECO:0000313" key="3">
    <source>
        <dbReference type="Proteomes" id="UP000236161"/>
    </source>
</evidence>
<dbReference type="OrthoDB" id="514964at2759"/>
<dbReference type="PANTHER" id="PTHR36371:SF1">
    <property type="entry name" value="PROTEIN PLASTID TRANSCRIPTIONALLY ACTIVE 10"/>
    <property type="match status" value="1"/>
</dbReference>
<keyword evidence="3" id="KW-1185">Reference proteome</keyword>
<feature type="region of interest" description="Disordered" evidence="1">
    <location>
        <begin position="277"/>
        <end position="314"/>
    </location>
</feature>
<proteinExistence type="predicted"/>
<dbReference type="PANTHER" id="PTHR36371">
    <property type="entry name" value="PROTEIN PLASTID TRANSCRIPTIONALLY ACTIVE 10"/>
    <property type="match status" value="1"/>
</dbReference>
<gene>
    <name evidence="2" type="ORF">AXF42_Ash016119</name>
</gene>
<name>A0A2I0B3G0_9ASPA</name>
<feature type="region of interest" description="Disordered" evidence="1">
    <location>
        <begin position="606"/>
        <end position="665"/>
    </location>
</feature>
<dbReference type="Proteomes" id="UP000236161">
    <property type="component" value="Unassembled WGS sequence"/>
</dbReference>
<dbReference type="STRING" id="1088818.A0A2I0B3G0"/>
<organism evidence="2 3">
    <name type="scientific">Apostasia shenzhenica</name>
    <dbReference type="NCBI Taxonomy" id="1088818"/>
    <lineage>
        <taxon>Eukaryota</taxon>
        <taxon>Viridiplantae</taxon>
        <taxon>Streptophyta</taxon>
        <taxon>Embryophyta</taxon>
        <taxon>Tracheophyta</taxon>
        <taxon>Spermatophyta</taxon>
        <taxon>Magnoliopsida</taxon>
        <taxon>Liliopsida</taxon>
        <taxon>Asparagales</taxon>
        <taxon>Orchidaceae</taxon>
        <taxon>Apostasioideae</taxon>
        <taxon>Apostasia</taxon>
    </lineage>
</organism>
<evidence type="ECO:0008006" key="4">
    <source>
        <dbReference type="Google" id="ProtNLM"/>
    </source>
</evidence>
<dbReference type="GO" id="GO:0009507">
    <property type="term" value="C:chloroplast"/>
    <property type="evidence" value="ECO:0007669"/>
    <property type="project" value="TreeGrafter"/>
</dbReference>
<sequence length="665" mass="77138">MNSLQVFHCLPLRLSTAPPTPRRLKIPTIFSFRPPPSVPCSSSSSSYAPDEVPIDEEFLKKYAPKEKESEDEARRRNWIERGWAPWEEILTPEADFARKSLNEGEEVPLRSPEAIEAFKMLTPSYRRKKMEESGLSEEEYNAQQFAIKGEIPDPIETYWAGGVLAVRAVPPRDWPPRDWEVDAEELEFIREAHKLEAKRVDLEGEIRNDVESMCVDRYKLFLKQYKEWVAANRDRLEEESYKKSCFLIQTGACIYLFAGSTFVTQFDQDYYPGRRKRGKDYKDDMAGPRIADTDRDCRRPPIPRKRPPIKMEDQPLISDHPYVDKLWQLHVAEQMVLDDEDANPEKYKDKKFIDDTPFDEKNSVQYTKAYYEDALLPKMILAMQLNRKLKKQAEERGEEFGQLKLRRNYEMDEYDLTHWRRSLEEREALIRDIITNTLLYLLSSRGLPDGHVAAALPSFSIWCFLTLGEPLSCRSCTVSMPSKCCKKLNGMAYLPQVCLGAPPLFIVSVETDTLSLLNCLGCHLVVRKALGLPLEEPGRYDVNTAFWKGQYDPKNPRYRYDYWGEPKNSENSRLERMTEDHNKSIVGKGTVWYEMSYEEAIKQRKQREARMKNMPKEDEEQEQDDEDDLDFDYSILGNSGSSSADKPLVNGTESPGISEEGMFEK</sequence>
<dbReference type="AlphaFoldDB" id="A0A2I0B3G0"/>
<feature type="compositionally biased region" description="Acidic residues" evidence="1">
    <location>
        <begin position="617"/>
        <end position="631"/>
    </location>
</feature>
<dbReference type="InterPro" id="IPR044967">
    <property type="entry name" value="PTAC10"/>
</dbReference>
<evidence type="ECO:0000256" key="1">
    <source>
        <dbReference type="SAM" id="MobiDB-lite"/>
    </source>
</evidence>